<name>A0A8S1L574_PARPR</name>
<evidence type="ECO:0000256" key="2">
    <source>
        <dbReference type="ARBA" id="ARBA00022692"/>
    </source>
</evidence>
<evidence type="ECO:0000256" key="3">
    <source>
        <dbReference type="ARBA" id="ARBA00022989"/>
    </source>
</evidence>
<evidence type="ECO:0000313" key="6">
    <source>
        <dbReference type="EMBL" id="CAD8061911.1"/>
    </source>
</evidence>
<feature type="transmembrane region" description="Helical" evidence="5">
    <location>
        <begin position="388"/>
        <end position="407"/>
    </location>
</feature>
<feature type="transmembrane region" description="Helical" evidence="5">
    <location>
        <begin position="422"/>
        <end position="445"/>
    </location>
</feature>
<keyword evidence="2 5" id="KW-0812">Transmembrane</keyword>
<feature type="transmembrane region" description="Helical" evidence="5">
    <location>
        <begin position="106"/>
        <end position="127"/>
    </location>
</feature>
<dbReference type="InterPro" id="IPR011701">
    <property type="entry name" value="MFS"/>
</dbReference>
<protein>
    <submittedName>
        <fullName evidence="6">Uncharacterized protein</fullName>
    </submittedName>
</protein>
<feature type="transmembrane region" description="Helical" evidence="5">
    <location>
        <begin position="27"/>
        <end position="45"/>
    </location>
</feature>
<organism evidence="6 7">
    <name type="scientific">Paramecium primaurelia</name>
    <dbReference type="NCBI Taxonomy" id="5886"/>
    <lineage>
        <taxon>Eukaryota</taxon>
        <taxon>Sar</taxon>
        <taxon>Alveolata</taxon>
        <taxon>Ciliophora</taxon>
        <taxon>Intramacronucleata</taxon>
        <taxon>Oligohymenophorea</taxon>
        <taxon>Peniculida</taxon>
        <taxon>Parameciidae</taxon>
        <taxon>Paramecium</taxon>
    </lineage>
</organism>
<reference evidence="6" key="1">
    <citation type="submission" date="2021-01" db="EMBL/GenBank/DDBJ databases">
        <authorList>
            <consortium name="Genoscope - CEA"/>
            <person name="William W."/>
        </authorList>
    </citation>
    <scope>NUCLEOTIDE SEQUENCE</scope>
</reference>
<evidence type="ECO:0000256" key="4">
    <source>
        <dbReference type="ARBA" id="ARBA00023136"/>
    </source>
</evidence>
<dbReference type="PANTHER" id="PTHR24064">
    <property type="entry name" value="SOLUTE CARRIER FAMILY 22 MEMBER"/>
    <property type="match status" value="1"/>
</dbReference>
<dbReference type="AlphaFoldDB" id="A0A8S1L574"/>
<dbReference type="GO" id="GO:0022857">
    <property type="term" value="F:transmembrane transporter activity"/>
    <property type="evidence" value="ECO:0007669"/>
    <property type="project" value="InterPro"/>
</dbReference>
<gene>
    <name evidence="6" type="ORF">PPRIM_AZ9-3.1.T0320234</name>
</gene>
<keyword evidence="4 5" id="KW-0472">Membrane</keyword>
<accession>A0A8S1L574</accession>
<feature type="transmembrane region" description="Helical" evidence="5">
    <location>
        <begin position="222"/>
        <end position="242"/>
    </location>
</feature>
<feature type="transmembrane region" description="Helical" evidence="5">
    <location>
        <begin position="324"/>
        <end position="341"/>
    </location>
</feature>
<sequence length="534" mass="61957">MPKYIDVLTIEQALIKAGNGHSFQRRALIIMGLQYMIAGMLHIAMTELFFHQQQYKCLSEDLNYQNCTEGAFCEQYKTKENKVSLVDHSDLGSLIKYFLMVCGDKIQIFILVTSYYIGGSMGSLYYGEQMEIRQGRYTVMIETLLMMGFVCCISMLSPSAYILSVALFAINFFQRGFFNSSMILFFEISSENLQKFGPALLLTCYGIGEVISPRLIEMFNLNWQYSMLLLFGLPAVLFSVLIKFMQESPRILVIRRKFEEARLTINYIASVNERQMPENWYLEDEIRIQELKLKMKDILLEEEIHEQPKGYNFSSIFRYKSIRIRMFCLLYLYSIVVLGQFQTAKEIERFSRLERHHTYLLLSLVSTAGYLISGYASLNYLRKEVIKAILILGAIFHFLIAALPLLILNKTASDLITFYDKLVYTFIMMVLVMCRLTLSFAYGFINVYALEIFPTSLRHYGFCGLTFLTEFLFIFQDSYVIFCHAFGLNSSIGMFALLLLGLLTLQKLRETQDLPLKENVDEMEDELINNIYYA</sequence>
<dbReference type="Pfam" id="PF07690">
    <property type="entry name" value="MFS_1"/>
    <property type="match status" value="1"/>
</dbReference>
<feature type="transmembrane region" description="Helical" evidence="5">
    <location>
        <begin position="361"/>
        <end position="381"/>
    </location>
</feature>
<dbReference type="EMBL" id="CAJJDM010000031">
    <property type="protein sequence ID" value="CAD8061911.1"/>
    <property type="molecule type" value="Genomic_DNA"/>
</dbReference>
<keyword evidence="3 5" id="KW-1133">Transmembrane helix</keyword>
<proteinExistence type="predicted"/>
<feature type="transmembrane region" description="Helical" evidence="5">
    <location>
        <begin position="481"/>
        <end position="505"/>
    </location>
</feature>
<dbReference type="OMA" id="GREMPEN"/>
<evidence type="ECO:0000256" key="1">
    <source>
        <dbReference type="ARBA" id="ARBA00004141"/>
    </source>
</evidence>
<dbReference type="GO" id="GO:0016020">
    <property type="term" value="C:membrane"/>
    <property type="evidence" value="ECO:0007669"/>
    <property type="project" value="UniProtKB-SubCell"/>
</dbReference>
<evidence type="ECO:0000256" key="5">
    <source>
        <dbReference type="SAM" id="Phobius"/>
    </source>
</evidence>
<comment type="caution">
    <text evidence="6">The sequence shown here is derived from an EMBL/GenBank/DDBJ whole genome shotgun (WGS) entry which is preliminary data.</text>
</comment>
<dbReference type="Proteomes" id="UP000688137">
    <property type="component" value="Unassembled WGS sequence"/>
</dbReference>
<comment type="subcellular location">
    <subcellularLocation>
        <location evidence="1">Membrane</location>
        <topology evidence="1">Multi-pass membrane protein</topology>
    </subcellularLocation>
</comment>
<evidence type="ECO:0000313" key="7">
    <source>
        <dbReference type="Proteomes" id="UP000688137"/>
    </source>
</evidence>
<keyword evidence="7" id="KW-1185">Reference proteome</keyword>
<feature type="transmembrane region" description="Helical" evidence="5">
    <location>
        <begin position="457"/>
        <end position="475"/>
    </location>
</feature>